<dbReference type="InParanoid" id="A0A067MHD3"/>
<reference evidence="3" key="1">
    <citation type="journal article" date="2014" name="Proc. Natl. Acad. Sci. U.S.A.">
        <title>Extensive sampling of basidiomycete genomes demonstrates inadequacy of the white-rot/brown-rot paradigm for wood decay fungi.</title>
        <authorList>
            <person name="Riley R."/>
            <person name="Salamov A.A."/>
            <person name="Brown D.W."/>
            <person name="Nagy L.G."/>
            <person name="Floudas D."/>
            <person name="Held B.W."/>
            <person name="Levasseur A."/>
            <person name="Lombard V."/>
            <person name="Morin E."/>
            <person name="Otillar R."/>
            <person name="Lindquist E.A."/>
            <person name="Sun H."/>
            <person name="LaButti K.M."/>
            <person name="Schmutz J."/>
            <person name="Jabbour D."/>
            <person name="Luo H."/>
            <person name="Baker S.E."/>
            <person name="Pisabarro A.G."/>
            <person name="Walton J.D."/>
            <person name="Blanchette R.A."/>
            <person name="Henrissat B."/>
            <person name="Martin F."/>
            <person name="Cullen D."/>
            <person name="Hibbett D.S."/>
            <person name="Grigoriev I.V."/>
        </authorList>
    </citation>
    <scope>NUCLEOTIDE SEQUENCE [LARGE SCALE GENOMIC DNA]</scope>
    <source>
        <strain evidence="3">FD-172 SS1</strain>
    </source>
</reference>
<proteinExistence type="predicted"/>
<protein>
    <submittedName>
        <fullName evidence="2">Uncharacterized protein</fullName>
    </submittedName>
</protein>
<dbReference type="HOGENOM" id="CLU_2442094_0_0_1"/>
<evidence type="ECO:0000256" key="1">
    <source>
        <dbReference type="SAM" id="Phobius"/>
    </source>
</evidence>
<sequence length="97" mass="11138">MPEYVPLPTKAALAESRARTPIWKRVLVILFFAVLVALAYLIRSAGPPEPEIIYADRYSKEHKYRPAASPIITETLKDGRIRIRGDYIRTARTREEL</sequence>
<keyword evidence="1" id="KW-1133">Transmembrane helix</keyword>
<organism evidence="2 3">
    <name type="scientific">Botryobasidium botryosum (strain FD-172 SS1)</name>
    <dbReference type="NCBI Taxonomy" id="930990"/>
    <lineage>
        <taxon>Eukaryota</taxon>
        <taxon>Fungi</taxon>
        <taxon>Dikarya</taxon>
        <taxon>Basidiomycota</taxon>
        <taxon>Agaricomycotina</taxon>
        <taxon>Agaricomycetes</taxon>
        <taxon>Cantharellales</taxon>
        <taxon>Botryobasidiaceae</taxon>
        <taxon>Botryobasidium</taxon>
    </lineage>
</organism>
<accession>A0A067MHD3</accession>
<feature type="transmembrane region" description="Helical" evidence="1">
    <location>
        <begin position="22"/>
        <end position="42"/>
    </location>
</feature>
<gene>
    <name evidence="2" type="ORF">BOTBODRAFT_35729</name>
</gene>
<keyword evidence="1" id="KW-0812">Transmembrane</keyword>
<dbReference type="STRING" id="930990.A0A067MHD3"/>
<dbReference type="Proteomes" id="UP000027195">
    <property type="component" value="Unassembled WGS sequence"/>
</dbReference>
<dbReference type="EMBL" id="KL198062">
    <property type="protein sequence ID" value="KDQ10961.1"/>
    <property type="molecule type" value="Genomic_DNA"/>
</dbReference>
<name>A0A067MHD3_BOTB1</name>
<keyword evidence="1" id="KW-0472">Membrane</keyword>
<keyword evidence="3" id="KW-1185">Reference proteome</keyword>
<dbReference type="AlphaFoldDB" id="A0A067MHD3"/>
<dbReference type="OrthoDB" id="2538110at2759"/>
<evidence type="ECO:0000313" key="2">
    <source>
        <dbReference type="EMBL" id="KDQ10961.1"/>
    </source>
</evidence>
<evidence type="ECO:0000313" key="3">
    <source>
        <dbReference type="Proteomes" id="UP000027195"/>
    </source>
</evidence>